<reference evidence="2 3" key="1">
    <citation type="journal article" date="2015" name="Nature">
        <title>rRNA introns, odd ribosomes, and small enigmatic genomes across a large radiation of phyla.</title>
        <authorList>
            <person name="Brown C.T."/>
            <person name="Hug L.A."/>
            <person name="Thomas B.C."/>
            <person name="Sharon I."/>
            <person name="Castelle C.J."/>
            <person name="Singh A."/>
            <person name="Wilkins M.J."/>
            <person name="Williams K.H."/>
            <person name="Banfield J.F."/>
        </authorList>
    </citation>
    <scope>NUCLEOTIDE SEQUENCE [LARGE SCALE GENOMIC DNA]</scope>
</reference>
<feature type="region of interest" description="Disordered" evidence="1">
    <location>
        <begin position="181"/>
        <end position="201"/>
    </location>
</feature>
<gene>
    <name evidence="2" type="ORF">UT24_C0025G0014</name>
</gene>
<evidence type="ECO:0000256" key="1">
    <source>
        <dbReference type="SAM" id="MobiDB-lite"/>
    </source>
</evidence>
<sequence>MDKSHQGFYFGRFQPFSTKHLDIVRQIIGENPDMKLSVCVAGWTGERDRNNFLFGEEVAHITRLSLLDVGLDNRAGVLVVELRPEWSLEESIARVLPKTENISAFSGSDKTLGALEMLTSAGLSLRIVRLEDDDVTPPRSREIRESLLKGNGDWMSAVTDSTAQYLSQLWVRTRIMSLPEGGTKRPWASEGNISLQGSERR</sequence>
<dbReference type="SUPFAM" id="SSF52374">
    <property type="entry name" value="Nucleotidylyl transferase"/>
    <property type="match status" value="1"/>
</dbReference>
<dbReference type="InterPro" id="IPR014729">
    <property type="entry name" value="Rossmann-like_a/b/a_fold"/>
</dbReference>
<feature type="compositionally biased region" description="Polar residues" evidence="1">
    <location>
        <begin position="191"/>
        <end position="201"/>
    </location>
</feature>
<evidence type="ECO:0000313" key="2">
    <source>
        <dbReference type="EMBL" id="KKQ99297.1"/>
    </source>
</evidence>
<accession>A0A0G0M7S9</accession>
<evidence type="ECO:0000313" key="3">
    <source>
        <dbReference type="Proteomes" id="UP000033881"/>
    </source>
</evidence>
<protein>
    <recommendedName>
        <fullName evidence="4">Nicotinamide-nucleotide adenylyltransferase</fullName>
    </recommendedName>
</protein>
<name>A0A0G0M7S9_9BACT</name>
<dbReference type="AlphaFoldDB" id="A0A0G0M7S9"/>
<comment type="caution">
    <text evidence="2">The sequence shown here is derived from an EMBL/GenBank/DDBJ whole genome shotgun (WGS) entry which is preliminary data.</text>
</comment>
<evidence type="ECO:0008006" key="4">
    <source>
        <dbReference type="Google" id="ProtNLM"/>
    </source>
</evidence>
<proteinExistence type="predicted"/>
<dbReference type="Gene3D" id="3.40.50.620">
    <property type="entry name" value="HUPs"/>
    <property type="match status" value="1"/>
</dbReference>
<organism evidence="2 3">
    <name type="scientific">Candidatus Woesebacteria bacterium GW2011_GWB1_39_12</name>
    <dbReference type="NCBI Taxonomy" id="1618574"/>
    <lineage>
        <taxon>Bacteria</taxon>
        <taxon>Candidatus Woeseibacteriota</taxon>
    </lineage>
</organism>
<dbReference type="EMBL" id="LBWB01000025">
    <property type="protein sequence ID" value="KKQ99297.1"/>
    <property type="molecule type" value="Genomic_DNA"/>
</dbReference>
<dbReference type="Proteomes" id="UP000033881">
    <property type="component" value="Unassembled WGS sequence"/>
</dbReference>